<dbReference type="Proteomes" id="UP001153050">
    <property type="component" value="Unassembled WGS sequence"/>
</dbReference>
<reference evidence="2 3" key="1">
    <citation type="submission" date="2022-03" db="EMBL/GenBank/DDBJ databases">
        <authorList>
            <person name="Brunel B."/>
        </authorList>
    </citation>
    <scope>NUCLEOTIDE SEQUENCE [LARGE SCALE GENOMIC DNA]</scope>
    <source>
        <strain evidence="2">STM5069sample</strain>
    </source>
</reference>
<name>A0ABM9EHG4_9HYPH</name>
<sequence length="419" mass="46022">MKLSRTIRVIGLLLLGSASLLTEAQIAHAADVKSVSRLAFGPDNILFVADWKGAQLHALALPAPVPRSGEGTFNILDLEALLSKSLGAGKVKVEDMAARPGSGEVYLAVSIGANKTPAVVAVTSDKKVRELNLASIKSTTVALKNPNNSKYEFWNETPERSFTVTDMKWNNGELFVAGLSNQDFASTLRRIPYPFTSQQTMTSVEIYHTTHNQIETRAPIRAMSFATLGGKPYVVAAYLCTPLVTIPLEDLKDSAHIKGKAIAELGYGNTPADMISYSAKDPSGKPQDMLMLLNYQRSGNIIPVSEVEAANEKPGIDKPVPAGQIVGVQETPAPLVGATRIDNLDDQFFIVVRRELEKDALQLVSFDKAMLFRLTDYVSEYDFPQYRYNNDEFQLKYFKPAHDILMKQEGFPELIGTHE</sequence>
<keyword evidence="1" id="KW-0732">Signal</keyword>
<evidence type="ECO:0000313" key="3">
    <source>
        <dbReference type="Proteomes" id="UP001153050"/>
    </source>
</evidence>
<evidence type="ECO:0000256" key="1">
    <source>
        <dbReference type="SAM" id="SignalP"/>
    </source>
</evidence>
<dbReference type="RefSeq" id="WP_254022023.1">
    <property type="nucleotide sequence ID" value="NZ_CAKXZT010000170.1"/>
</dbReference>
<feature type="signal peptide" evidence="1">
    <location>
        <begin position="1"/>
        <end position="29"/>
    </location>
</feature>
<dbReference type="EMBL" id="CAKXZT010000170">
    <property type="protein sequence ID" value="CAH2408818.1"/>
    <property type="molecule type" value="Genomic_DNA"/>
</dbReference>
<comment type="caution">
    <text evidence="2">The sequence shown here is derived from an EMBL/GenBank/DDBJ whole genome shotgun (WGS) entry which is preliminary data.</text>
</comment>
<evidence type="ECO:0000313" key="2">
    <source>
        <dbReference type="EMBL" id="CAH2408818.1"/>
    </source>
</evidence>
<keyword evidence="3" id="KW-1185">Reference proteome</keyword>
<gene>
    <name evidence="2" type="ORF">MES5069_710022</name>
</gene>
<feature type="chain" id="PRO_5047399950" evidence="1">
    <location>
        <begin position="30"/>
        <end position="419"/>
    </location>
</feature>
<organism evidence="2 3">
    <name type="scientific">Mesorhizobium escarrei</name>
    <dbReference type="NCBI Taxonomy" id="666018"/>
    <lineage>
        <taxon>Bacteria</taxon>
        <taxon>Pseudomonadati</taxon>
        <taxon>Pseudomonadota</taxon>
        <taxon>Alphaproteobacteria</taxon>
        <taxon>Hyphomicrobiales</taxon>
        <taxon>Phyllobacteriaceae</taxon>
        <taxon>Mesorhizobium</taxon>
    </lineage>
</organism>
<proteinExistence type="predicted"/>
<accession>A0ABM9EHG4</accession>
<protein>
    <submittedName>
        <fullName evidence="2">Uncharacterized protein</fullName>
    </submittedName>
</protein>